<feature type="compositionally biased region" description="Basic and acidic residues" evidence="1">
    <location>
        <begin position="123"/>
        <end position="133"/>
    </location>
</feature>
<evidence type="ECO:0000313" key="3">
    <source>
        <dbReference type="Proteomes" id="UP000272025"/>
    </source>
</evidence>
<sequence>MPSTFLASEVSYASRLPTLKVQVQVIPDDDDEISDIKPLHELARQGGDRLTLLTPSEAAILAKGQQGAPSASMAQPGNDLTPRFSKASTSPSDQDDQDDQDDLRTLHTHRHLPHTLIPLAPLADERDQGHRAFPETSKIASQYGSTSPRRPKNNAGIKKEAPA</sequence>
<dbReference type="RefSeq" id="XP_028469978.1">
    <property type="nucleotide sequence ID" value="XM_028613711.1"/>
</dbReference>
<organism evidence="2 3">
    <name type="scientific">Sodiomyces alkalinus (strain CBS 110278 / VKM F-3762 / F11)</name>
    <name type="common">Alkaliphilic filamentous fungus</name>
    <dbReference type="NCBI Taxonomy" id="1314773"/>
    <lineage>
        <taxon>Eukaryota</taxon>
        <taxon>Fungi</taxon>
        <taxon>Dikarya</taxon>
        <taxon>Ascomycota</taxon>
        <taxon>Pezizomycotina</taxon>
        <taxon>Sordariomycetes</taxon>
        <taxon>Hypocreomycetidae</taxon>
        <taxon>Glomerellales</taxon>
        <taxon>Plectosphaerellaceae</taxon>
        <taxon>Sodiomyces</taxon>
    </lineage>
</organism>
<dbReference type="AlphaFoldDB" id="A0A3N2Q5Y9"/>
<evidence type="ECO:0000313" key="2">
    <source>
        <dbReference type="EMBL" id="ROT42172.1"/>
    </source>
</evidence>
<dbReference type="EMBL" id="ML119051">
    <property type="protein sequence ID" value="ROT42172.1"/>
    <property type="molecule type" value="Genomic_DNA"/>
</dbReference>
<feature type="region of interest" description="Disordered" evidence="1">
    <location>
        <begin position="61"/>
        <end position="163"/>
    </location>
</feature>
<dbReference type="Proteomes" id="UP000272025">
    <property type="component" value="Unassembled WGS sequence"/>
</dbReference>
<proteinExistence type="predicted"/>
<reference evidence="2 3" key="1">
    <citation type="journal article" date="2018" name="Mol. Ecol.">
        <title>The obligate alkalophilic soda-lake fungus Sodiomyces alkalinus has shifted to a protein diet.</title>
        <authorList>
            <person name="Grum-Grzhimaylo A.A."/>
            <person name="Falkoski D.L."/>
            <person name="van den Heuvel J."/>
            <person name="Valero-Jimenez C.A."/>
            <person name="Min B."/>
            <person name="Choi I.G."/>
            <person name="Lipzen A."/>
            <person name="Daum C.G."/>
            <person name="Aanen D.K."/>
            <person name="Tsang A."/>
            <person name="Henrissat B."/>
            <person name="Bilanenko E.N."/>
            <person name="de Vries R.P."/>
            <person name="van Kan J.A.L."/>
            <person name="Grigoriev I.V."/>
            <person name="Debets A.J.M."/>
        </authorList>
    </citation>
    <scope>NUCLEOTIDE SEQUENCE [LARGE SCALE GENOMIC DNA]</scope>
    <source>
        <strain evidence="2 3">F11</strain>
    </source>
</reference>
<protein>
    <submittedName>
        <fullName evidence="2">Uncharacterized protein</fullName>
    </submittedName>
</protein>
<dbReference type="GeneID" id="39582189"/>
<keyword evidence="3" id="KW-1185">Reference proteome</keyword>
<accession>A0A3N2Q5Y9</accession>
<name>A0A3N2Q5Y9_SODAK</name>
<feature type="compositionally biased region" description="Polar residues" evidence="1">
    <location>
        <begin position="138"/>
        <end position="148"/>
    </location>
</feature>
<gene>
    <name evidence="2" type="ORF">SODALDRAFT_354298</name>
</gene>
<evidence type="ECO:0000256" key="1">
    <source>
        <dbReference type="SAM" id="MobiDB-lite"/>
    </source>
</evidence>